<keyword evidence="2" id="KW-1185">Reference proteome</keyword>
<dbReference type="Proteomes" id="UP001056120">
    <property type="component" value="Linkage Group LG14"/>
</dbReference>
<reference evidence="2" key="1">
    <citation type="journal article" date="2022" name="Mol. Ecol. Resour.">
        <title>The genomes of chicory, endive, great burdock and yacon provide insights into Asteraceae palaeo-polyploidization history and plant inulin production.</title>
        <authorList>
            <person name="Fan W."/>
            <person name="Wang S."/>
            <person name="Wang H."/>
            <person name="Wang A."/>
            <person name="Jiang F."/>
            <person name="Liu H."/>
            <person name="Zhao H."/>
            <person name="Xu D."/>
            <person name="Zhang Y."/>
        </authorList>
    </citation>
    <scope>NUCLEOTIDE SEQUENCE [LARGE SCALE GENOMIC DNA]</scope>
    <source>
        <strain evidence="2">cv. Yunnan</strain>
    </source>
</reference>
<evidence type="ECO:0000313" key="2">
    <source>
        <dbReference type="Proteomes" id="UP001056120"/>
    </source>
</evidence>
<comment type="caution">
    <text evidence="1">The sequence shown here is derived from an EMBL/GenBank/DDBJ whole genome shotgun (WGS) entry which is preliminary data.</text>
</comment>
<dbReference type="EMBL" id="CM042031">
    <property type="protein sequence ID" value="KAI3784390.1"/>
    <property type="molecule type" value="Genomic_DNA"/>
</dbReference>
<name>A0ACB9GMR2_9ASTR</name>
<reference evidence="1 2" key="2">
    <citation type="journal article" date="2022" name="Mol. Ecol. Resour.">
        <title>The genomes of chicory, endive, great burdock and yacon provide insights into Asteraceae paleo-polyploidization history and plant inulin production.</title>
        <authorList>
            <person name="Fan W."/>
            <person name="Wang S."/>
            <person name="Wang H."/>
            <person name="Wang A."/>
            <person name="Jiang F."/>
            <person name="Liu H."/>
            <person name="Zhao H."/>
            <person name="Xu D."/>
            <person name="Zhang Y."/>
        </authorList>
    </citation>
    <scope>NUCLEOTIDE SEQUENCE [LARGE SCALE GENOMIC DNA]</scope>
    <source>
        <strain evidence="2">cv. Yunnan</strain>
        <tissue evidence="1">Leaves</tissue>
    </source>
</reference>
<accession>A0ACB9GMR2</accession>
<protein>
    <submittedName>
        <fullName evidence="1">Uncharacterized protein</fullName>
    </submittedName>
</protein>
<proteinExistence type="predicted"/>
<organism evidence="1 2">
    <name type="scientific">Smallanthus sonchifolius</name>
    <dbReference type="NCBI Taxonomy" id="185202"/>
    <lineage>
        <taxon>Eukaryota</taxon>
        <taxon>Viridiplantae</taxon>
        <taxon>Streptophyta</taxon>
        <taxon>Embryophyta</taxon>
        <taxon>Tracheophyta</taxon>
        <taxon>Spermatophyta</taxon>
        <taxon>Magnoliopsida</taxon>
        <taxon>eudicotyledons</taxon>
        <taxon>Gunneridae</taxon>
        <taxon>Pentapetalae</taxon>
        <taxon>asterids</taxon>
        <taxon>campanulids</taxon>
        <taxon>Asterales</taxon>
        <taxon>Asteraceae</taxon>
        <taxon>Asteroideae</taxon>
        <taxon>Heliantheae alliance</taxon>
        <taxon>Millerieae</taxon>
        <taxon>Smallanthus</taxon>
    </lineage>
</organism>
<evidence type="ECO:0000313" key="1">
    <source>
        <dbReference type="EMBL" id="KAI3784390.1"/>
    </source>
</evidence>
<sequence>MIVHWSLQSTSMVAVTMLADCDCTVPDNEDDEIDFIVDEIDVLDFVMDDVEGDGGGHEVVDDYDVESQNTKDLLIHCMFGDLIFIMEIPMLALQVGKLDDAKEVTFNMWGPSKAKRSIEEFQSVLKNDGVELSIGRNF</sequence>
<gene>
    <name evidence="1" type="ORF">L1987_43489</name>
</gene>